<proteinExistence type="predicted"/>
<protein>
    <submittedName>
        <fullName evidence="1">Uncharacterized protein</fullName>
    </submittedName>
</protein>
<evidence type="ECO:0000313" key="2">
    <source>
        <dbReference type="Proteomes" id="UP001057402"/>
    </source>
</evidence>
<dbReference type="Proteomes" id="UP001057402">
    <property type="component" value="Chromosome 3"/>
</dbReference>
<gene>
    <name evidence="1" type="ORF">MLD38_005476</name>
</gene>
<reference evidence="2" key="1">
    <citation type="journal article" date="2023" name="Front. Plant Sci.">
        <title>Chromosomal-level genome assembly of Melastoma candidum provides insights into trichome evolution.</title>
        <authorList>
            <person name="Zhong Y."/>
            <person name="Wu W."/>
            <person name="Sun C."/>
            <person name="Zou P."/>
            <person name="Liu Y."/>
            <person name="Dai S."/>
            <person name="Zhou R."/>
        </authorList>
    </citation>
    <scope>NUCLEOTIDE SEQUENCE [LARGE SCALE GENOMIC DNA]</scope>
</reference>
<sequence>MFVGAVYVVVVYAADAIPEPLFEEPSLVDELSRNYFEKPAVTARVVADPMSAGTDAGVALAGPRTIAAATVLQQVRCCSGAGRFSTVLLKLLPCIPQSGGLTRGASATINLGARQDSICILNRWRDAVLLGLAQGEQAGGPDICHLALAFISLCMALMSLGSIQHSTRWFASQQQVCT</sequence>
<name>A0ACB9RJ52_9MYRT</name>
<evidence type="ECO:0000313" key="1">
    <source>
        <dbReference type="EMBL" id="KAI4379141.1"/>
    </source>
</evidence>
<keyword evidence="2" id="KW-1185">Reference proteome</keyword>
<organism evidence="1 2">
    <name type="scientific">Melastoma candidum</name>
    <dbReference type="NCBI Taxonomy" id="119954"/>
    <lineage>
        <taxon>Eukaryota</taxon>
        <taxon>Viridiplantae</taxon>
        <taxon>Streptophyta</taxon>
        <taxon>Embryophyta</taxon>
        <taxon>Tracheophyta</taxon>
        <taxon>Spermatophyta</taxon>
        <taxon>Magnoliopsida</taxon>
        <taxon>eudicotyledons</taxon>
        <taxon>Gunneridae</taxon>
        <taxon>Pentapetalae</taxon>
        <taxon>rosids</taxon>
        <taxon>malvids</taxon>
        <taxon>Myrtales</taxon>
        <taxon>Melastomataceae</taxon>
        <taxon>Melastomatoideae</taxon>
        <taxon>Melastomateae</taxon>
        <taxon>Melastoma</taxon>
    </lineage>
</organism>
<accession>A0ACB9RJ52</accession>
<comment type="caution">
    <text evidence="1">The sequence shown here is derived from an EMBL/GenBank/DDBJ whole genome shotgun (WGS) entry which is preliminary data.</text>
</comment>
<dbReference type="EMBL" id="CM042882">
    <property type="protein sequence ID" value="KAI4379141.1"/>
    <property type="molecule type" value="Genomic_DNA"/>
</dbReference>